<comment type="caution">
    <text evidence="4">The sequence shown here is derived from an EMBL/GenBank/DDBJ whole genome shotgun (WGS) entry which is preliminary data.</text>
</comment>
<sequence>MGTARQVINDERKKLTEIVIKNLEKDGLSWIKGWSSQCTPKNGTTDLPYSRGNKIKLMITADQQGLEDPRWVTFRQAQSKGWKVKKGAKSIALEKWIFTRKEKDKLTGEEKLIKLEKPIANYFRVFNASDIDGIPPINKVNQLEFNKTSIEFIEKVKKSSECKILEKNQDRAYYSSANDHIVLPLKENFKSHEEFLGTMLHEMAHSTGHSSRLDRKLGNEFGSPEYAKEELRAEISSIFTQNELGLELKDNHIENHSAYIKSWIKVLKEDNNEIYKAASDSEKIAERLVDNFKKLEKKKTEHRGKIIFPQKRKKNNDLER</sequence>
<feature type="domain" description="Polyvalent protein metallopeptidase" evidence="3">
    <location>
        <begin position="154"/>
        <end position="279"/>
    </location>
</feature>
<evidence type="ECO:0000313" key="4">
    <source>
        <dbReference type="EMBL" id="REI41925.1"/>
    </source>
</evidence>
<dbReference type="Pfam" id="PF08401">
    <property type="entry name" value="ArdcN"/>
    <property type="match status" value="1"/>
</dbReference>
<evidence type="ECO:0000313" key="5">
    <source>
        <dbReference type="Proteomes" id="UP000263486"/>
    </source>
</evidence>
<dbReference type="InterPro" id="IPR017113">
    <property type="entry name" value="Antirestriction_ArdC"/>
</dbReference>
<keyword evidence="1" id="KW-0175">Coiled coil</keyword>
<dbReference type="InterPro" id="IPR041459">
    <property type="entry name" value="MPTase-PolyVal"/>
</dbReference>
<accession>A0ABX9KIN3</accession>
<organism evidence="4 5">
    <name type="scientific">Psychrilyobacter piezotolerans</name>
    <dbReference type="NCBI Taxonomy" id="2293438"/>
    <lineage>
        <taxon>Bacteria</taxon>
        <taxon>Fusobacteriati</taxon>
        <taxon>Fusobacteriota</taxon>
        <taxon>Fusobacteriia</taxon>
        <taxon>Fusobacteriales</taxon>
        <taxon>Fusobacteriaceae</taxon>
        <taxon>Psychrilyobacter</taxon>
    </lineage>
</organism>
<dbReference type="Pfam" id="PF18818">
    <property type="entry name" value="MPTase-PolyVal"/>
    <property type="match status" value="1"/>
</dbReference>
<dbReference type="RefSeq" id="WP_114641921.1">
    <property type="nucleotide sequence ID" value="NZ_JAACIO010000006.1"/>
</dbReference>
<evidence type="ECO:0000256" key="1">
    <source>
        <dbReference type="SAM" id="Coils"/>
    </source>
</evidence>
<evidence type="ECO:0000259" key="2">
    <source>
        <dbReference type="Pfam" id="PF08401"/>
    </source>
</evidence>
<dbReference type="PIRSF" id="PIRSF037112">
    <property type="entry name" value="Antirestriction_ArdC"/>
    <property type="match status" value="1"/>
</dbReference>
<evidence type="ECO:0000259" key="3">
    <source>
        <dbReference type="Pfam" id="PF18818"/>
    </source>
</evidence>
<reference evidence="4 5" key="1">
    <citation type="submission" date="2018-08" db="EMBL/GenBank/DDBJ databases">
        <title>Draft genome sequence of Psychrilyobacter sp. strain SD5 isolated from Black Sea water.</title>
        <authorList>
            <person name="Yadav S."/>
            <person name="Villanueva L."/>
            <person name="Damste J.S.S."/>
        </authorList>
    </citation>
    <scope>NUCLEOTIDE SEQUENCE [LARGE SCALE GENOMIC DNA]</scope>
    <source>
        <strain evidence="4 5">SD5</strain>
    </source>
</reference>
<protein>
    <submittedName>
        <fullName evidence="4">DUF1738 domain-containing protein</fullName>
    </submittedName>
</protein>
<feature type="coiled-coil region" evidence="1">
    <location>
        <begin position="278"/>
        <end position="305"/>
    </location>
</feature>
<name>A0ABX9KIN3_9FUSO</name>
<dbReference type="Proteomes" id="UP000263486">
    <property type="component" value="Unassembled WGS sequence"/>
</dbReference>
<dbReference type="InterPro" id="IPR013610">
    <property type="entry name" value="ArdC_N"/>
</dbReference>
<proteinExistence type="predicted"/>
<dbReference type="EMBL" id="QUAJ01000007">
    <property type="protein sequence ID" value="REI41925.1"/>
    <property type="molecule type" value="Genomic_DNA"/>
</dbReference>
<gene>
    <name evidence="4" type="ORF">DYH56_05800</name>
</gene>
<keyword evidence="5" id="KW-1185">Reference proteome</keyword>
<feature type="domain" description="N-terminal" evidence="2">
    <location>
        <begin position="10"/>
        <end position="126"/>
    </location>
</feature>